<comment type="caution">
    <text evidence="1">The sequence shown here is derived from an EMBL/GenBank/DDBJ whole genome shotgun (WGS) entry which is preliminary data.</text>
</comment>
<dbReference type="RefSeq" id="WP_203765421.1">
    <property type="nucleotide sequence ID" value="NZ_BAAAYJ010000064.1"/>
</dbReference>
<gene>
    <name evidence="1" type="ORF">Ani05nite_09270</name>
</gene>
<proteinExistence type="predicted"/>
<keyword evidence="2" id="KW-1185">Reference proteome</keyword>
<sequence>MSRTLSREALETVAVAAPADAVFGLITDVRRWPQLFRSLVHTRIGPGDGGATDVVHCWGVRGPDAVRAWTARRWIDAEALTVDFDNEPPPPGVRAQHGRWTVEPSGPGSCRVTLSHAFDCGDDVPGHLADRTAAEFARHSAGQLAELKQAAERGVELDQLIIGWEDTLFVSGDAADAWVVLWEAGRWPERIPHVSRLALSEPEPGVQFFDMDTATPDGRAHTTRSVRIGFPHDLIVYKQITLPPMLEAHTGHWRFEQTPEGVLLGARHTVTLKKSALDMLGPGTTVPAARRYARKVLGTNSMKNLQIAKAYAEERAGD</sequence>
<evidence type="ECO:0000313" key="1">
    <source>
        <dbReference type="EMBL" id="GIE47393.1"/>
    </source>
</evidence>
<organism evidence="1 2">
    <name type="scientific">Actinoplanes nipponensis</name>
    <dbReference type="NCBI Taxonomy" id="135950"/>
    <lineage>
        <taxon>Bacteria</taxon>
        <taxon>Bacillati</taxon>
        <taxon>Actinomycetota</taxon>
        <taxon>Actinomycetes</taxon>
        <taxon>Micromonosporales</taxon>
        <taxon>Micromonosporaceae</taxon>
        <taxon>Actinoplanes</taxon>
    </lineage>
</organism>
<name>A0A919JCP7_9ACTN</name>
<dbReference type="Pfam" id="PF10604">
    <property type="entry name" value="Polyketide_cyc2"/>
    <property type="match status" value="1"/>
</dbReference>
<dbReference type="EMBL" id="BOMQ01000011">
    <property type="protein sequence ID" value="GIE47393.1"/>
    <property type="molecule type" value="Genomic_DNA"/>
</dbReference>
<accession>A0A919JCP7</accession>
<dbReference type="Gene3D" id="3.30.530.20">
    <property type="match status" value="2"/>
</dbReference>
<evidence type="ECO:0000313" key="2">
    <source>
        <dbReference type="Proteomes" id="UP000647172"/>
    </source>
</evidence>
<reference evidence="1" key="1">
    <citation type="submission" date="2021-01" db="EMBL/GenBank/DDBJ databases">
        <title>Whole genome shotgun sequence of Actinoplanes nipponensis NBRC 14063.</title>
        <authorList>
            <person name="Komaki H."/>
            <person name="Tamura T."/>
        </authorList>
    </citation>
    <scope>NUCLEOTIDE SEQUENCE</scope>
    <source>
        <strain evidence="1">NBRC 14063</strain>
    </source>
</reference>
<dbReference type="SUPFAM" id="SSF55961">
    <property type="entry name" value="Bet v1-like"/>
    <property type="match status" value="2"/>
</dbReference>
<dbReference type="InterPro" id="IPR019587">
    <property type="entry name" value="Polyketide_cyclase/dehydratase"/>
</dbReference>
<dbReference type="CDD" id="cd08861">
    <property type="entry name" value="OtcD1_ARO-CYC_like"/>
    <property type="match status" value="1"/>
</dbReference>
<dbReference type="AlphaFoldDB" id="A0A919JCP7"/>
<protein>
    <submittedName>
        <fullName evidence="1">Actinorhodin polyketide synthase bifunctional cyclase/dehydratase</fullName>
    </submittedName>
</protein>
<dbReference type="InterPro" id="IPR023393">
    <property type="entry name" value="START-like_dom_sf"/>
</dbReference>
<dbReference type="Proteomes" id="UP000647172">
    <property type="component" value="Unassembled WGS sequence"/>
</dbReference>